<dbReference type="PANTHER" id="PTHR39515:SF2">
    <property type="entry name" value="HTH-TYPE TRANSCRIPTIONAL REGULATOR RV0880"/>
    <property type="match status" value="1"/>
</dbReference>
<dbReference type="Pfam" id="PF01047">
    <property type="entry name" value="MarR"/>
    <property type="match status" value="1"/>
</dbReference>
<dbReference type="GO" id="GO:0003700">
    <property type="term" value="F:DNA-binding transcription factor activity"/>
    <property type="evidence" value="ECO:0007669"/>
    <property type="project" value="InterPro"/>
</dbReference>
<evidence type="ECO:0000313" key="5">
    <source>
        <dbReference type="EMBL" id="GID09804.1"/>
    </source>
</evidence>
<evidence type="ECO:0000256" key="1">
    <source>
        <dbReference type="ARBA" id="ARBA00023015"/>
    </source>
</evidence>
<dbReference type="InterPro" id="IPR036390">
    <property type="entry name" value="WH_DNA-bd_sf"/>
</dbReference>
<dbReference type="InterPro" id="IPR000835">
    <property type="entry name" value="HTH_MarR-typ"/>
</dbReference>
<dbReference type="PROSITE" id="PS50995">
    <property type="entry name" value="HTH_MARR_2"/>
    <property type="match status" value="1"/>
</dbReference>
<accession>A0A8J3J470</accession>
<name>A0A8J3J470_9ACTN</name>
<dbReference type="Gene3D" id="1.10.10.10">
    <property type="entry name" value="Winged helix-like DNA-binding domain superfamily/Winged helix DNA-binding domain"/>
    <property type="match status" value="1"/>
</dbReference>
<dbReference type="AlphaFoldDB" id="A0A8J3J470"/>
<protein>
    <submittedName>
        <fullName evidence="5">MarR family transcriptional regulator</fullName>
    </submittedName>
</protein>
<dbReference type="InterPro" id="IPR036388">
    <property type="entry name" value="WH-like_DNA-bd_sf"/>
</dbReference>
<dbReference type="Gene3D" id="1.10.287.100">
    <property type="match status" value="1"/>
</dbReference>
<dbReference type="SUPFAM" id="SSF46785">
    <property type="entry name" value="Winged helix' DNA-binding domain"/>
    <property type="match status" value="1"/>
</dbReference>
<dbReference type="PRINTS" id="PR00598">
    <property type="entry name" value="HTHMARR"/>
</dbReference>
<dbReference type="Proteomes" id="UP000612808">
    <property type="component" value="Unassembled WGS sequence"/>
</dbReference>
<dbReference type="PROSITE" id="PS01117">
    <property type="entry name" value="HTH_MARR_1"/>
    <property type="match status" value="1"/>
</dbReference>
<dbReference type="SMART" id="SM00347">
    <property type="entry name" value="HTH_MARR"/>
    <property type="match status" value="1"/>
</dbReference>
<keyword evidence="3" id="KW-0804">Transcription</keyword>
<evidence type="ECO:0000256" key="2">
    <source>
        <dbReference type="ARBA" id="ARBA00023125"/>
    </source>
</evidence>
<reference evidence="5" key="1">
    <citation type="submission" date="2021-01" db="EMBL/GenBank/DDBJ databases">
        <title>Whole genome shotgun sequence of Actinocatenispora rupis NBRC 107355.</title>
        <authorList>
            <person name="Komaki H."/>
            <person name="Tamura T."/>
        </authorList>
    </citation>
    <scope>NUCLEOTIDE SEQUENCE</scope>
    <source>
        <strain evidence="5">NBRC 107355</strain>
    </source>
</reference>
<dbReference type="InterPro" id="IPR023187">
    <property type="entry name" value="Tscrpt_reg_MarR-type_CS"/>
</dbReference>
<sequence length="162" mass="17129">MGEPAPDEATVRAADRVLSGVVRLGSRMRSERPRGTRLSMGMLGVLLRLAHRPEMMPGELAESIGAAPQSMTRILAGLEERGLVARRTDPRDRRASLVSLTDAGRDALAADGRARRTWLAAAMTGLTPAERELLAIAGDLMDRLADADPYGGATADGAGTPE</sequence>
<evidence type="ECO:0000256" key="3">
    <source>
        <dbReference type="ARBA" id="ARBA00023163"/>
    </source>
</evidence>
<evidence type="ECO:0000313" key="6">
    <source>
        <dbReference type="Proteomes" id="UP000612808"/>
    </source>
</evidence>
<keyword evidence="6" id="KW-1185">Reference proteome</keyword>
<dbReference type="GO" id="GO:0003677">
    <property type="term" value="F:DNA binding"/>
    <property type="evidence" value="ECO:0007669"/>
    <property type="project" value="UniProtKB-KW"/>
</dbReference>
<dbReference type="EMBL" id="BOMB01000003">
    <property type="protein sequence ID" value="GID09804.1"/>
    <property type="molecule type" value="Genomic_DNA"/>
</dbReference>
<proteinExistence type="predicted"/>
<evidence type="ECO:0000259" key="4">
    <source>
        <dbReference type="PROSITE" id="PS50995"/>
    </source>
</evidence>
<dbReference type="PANTHER" id="PTHR39515">
    <property type="entry name" value="CONSERVED PROTEIN"/>
    <property type="match status" value="1"/>
</dbReference>
<keyword evidence="1" id="KW-0805">Transcription regulation</keyword>
<comment type="caution">
    <text evidence="5">The sequence shown here is derived from an EMBL/GenBank/DDBJ whole genome shotgun (WGS) entry which is preliminary data.</text>
</comment>
<dbReference type="InterPro" id="IPR052526">
    <property type="entry name" value="HTH-type_Bedaq_tolerance"/>
</dbReference>
<organism evidence="5 6">
    <name type="scientific">Actinocatenispora rupis</name>
    <dbReference type="NCBI Taxonomy" id="519421"/>
    <lineage>
        <taxon>Bacteria</taxon>
        <taxon>Bacillati</taxon>
        <taxon>Actinomycetota</taxon>
        <taxon>Actinomycetes</taxon>
        <taxon>Micromonosporales</taxon>
        <taxon>Micromonosporaceae</taxon>
        <taxon>Actinocatenispora</taxon>
    </lineage>
</organism>
<dbReference type="RefSeq" id="WP_203654796.1">
    <property type="nucleotide sequence ID" value="NZ_BAAAZM010000002.1"/>
</dbReference>
<keyword evidence="2" id="KW-0238">DNA-binding</keyword>
<feature type="domain" description="HTH marR-type" evidence="4">
    <location>
        <begin position="14"/>
        <end position="146"/>
    </location>
</feature>
<gene>
    <name evidence="5" type="ORF">Aru02nite_06930</name>
</gene>